<dbReference type="HOGENOM" id="CLU_1328184_0_0_1"/>
<dbReference type="Proteomes" id="UP000026961">
    <property type="component" value="Chromosome 5"/>
</dbReference>
<sequence>MVRGIYAKHPSPTPNPQTIPRSGTRSLYVRGTSSHDRRSSRIQRWHRLCGRPSSSRCRRRARRSRRHRRRYPATPPAPPAVSDAGVVAGACAGAPSPLVLLPLRPPATGLEVPANPTAHGHPATAARQIQRGEAGRAPRASTRGSALRGRTRRLRRRKTRTRKAPALVVVPAFFARCRSSAPSPATAVAVAPRVPGIVAAVVASLSP</sequence>
<keyword evidence="3" id="KW-1185">Reference proteome</keyword>
<dbReference type="EnsemblPlants" id="OGLUM05G26170.2">
    <property type="protein sequence ID" value="OGLUM05G26170.2"/>
    <property type="gene ID" value="OGLUM05G26170"/>
</dbReference>
<reference evidence="2" key="2">
    <citation type="submission" date="2018-05" db="EMBL/GenBank/DDBJ databases">
        <title>OgluRS3 (Oryza glumaepatula Reference Sequence Version 3).</title>
        <authorList>
            <person name="Zhang J."/>
            <person name="Kudrna D."/>
            <person name="Lee S."/>
            <person name="Talag J."/>
            <person name="Welchert J."/>
            <person name="Wing R.A."/>
        </authorList>
    </citation>
    <scope>NUCLEOTIDE SEQUENCE [LARGE SCALE GENOMIC DNA]</scope>
</reference>
<feature type="compositionally biased region" description="Basic residues" evidence="1">
    <location>
        <begin position="149"/>
        <end position="161"/>
    </location>
</feature>
<feature type="compositionally biased region" description="Basic residues" evidence="1">
    <location>
        <begin position="56"/>
        <end position="71"/>
    </location>
</feature>
<evidence type="ECO:0000256" key="1">
    <source>
        <dbReference type="SAM" id="MobiDB-lite"/>
    </source>
</evidence>
<feature type="region of interest" description="Disordered" evidence="1">
    <location>
        <begin position="118"/>
        <end position="161"/>
    </location>
</feature>
<reference evidence="2" key="1">
    <citation type="submission" date="2015-04" db="UniProtKB">
        <authorList>
            <consortium name="EnsemblPlants"/>
        </authorList>
    </citation>
    <scope>IDENTIFICATION</scope>
</reference>
<dbReference type="AlphaFoldDB" id="A0A0E0A2C4"/>
<dbReference type="Gramene" id="OGLUM05G26170.2">
    <property type="protein sequence ID" value="OGLUM05G26170.2"/>
    <property type="gene ID" value="OGLUM05G26170"/>
</dbReference>
<protein>
    <submittedName>
        <fullName evidence="2">Uncharacterized protein</fullName>
    </submittedName>
</protein>
<name>A0A0E0A2C4_9ORYZ</name>
<accession>A0A0E0A2C4</accession>
<evidence type="ECO:0000313" key="2">
    <source>
        <dbReference type="EnsemblPlants" id="OGLUM05G26170.2"/>
    </source>
</evidence>
<feature type="region of interest" description="Disordered" evidence="1">
    <location>
        <begin position="1"/>
        <end position="25"/>
    </location>
</feature>
<organism evidence="2">
    <name type="scientific">Oryza glumipatula</name>
    <dbReference type="NCBI Taxonomy" id="40148"/>
    <lineage>
        <taxon>Eukaryota</taxon>
        <taxon>Viridiplantae</taxon>
        <taxon>Streptophyta</taxon>
        <taxon>Embryophyta</taxon>
        <taxon>Tracheophyta</taxon>
        <taxon>Spermatophyta</taxon>
        <taxon>Magnoliopsida</taxon>
        <taxon>Liliopsida</taxon>
        <taxon>Poales</taxon>
        <taxon>Poaceae</taxon>
        <taxon>BOP clade</taxon>
        <taxon>Oryzoideae</taxon>
        <taxon>Oryzeae</taxon>
        <taxon>Oryzinae</taxon>
        <taxon>Oryza</taxon>
    </lineage>
</organism>
<proteinExistence type="predicted"/>
<feature type="region of interest" description="Disordered" evidence="1">
    <location>
        <begin position="50"/>
        <end position="81"/>
    </location>
</feature>
<evidence type="ECO:0000313" key="3">
    <source>
        <dbReference type="Proteomes" id="UP000026961"/>
    </source>
</evidence>